<keyword evidence="1" id="KW-0175">Coiled coil</keyword>
<feature type="non-terminal residue" evidence="2">
    <location>
        <position position="146"/>
    </location>
</feature>
<sequence>MLDVVALSDKSLENRERAHKNHMLASQLKTDKATLQDVNSRLGYELSLVKQQLSNALAAGSASAREEMEKELALRSKKIEDLEKDLHAVSTAKGRQQEEFRKKLAKEREDAVDGHLASAEFRDWQRDLLIGVKKRAFIGIRMKVRS</sequence>
<dbReference type="Proteomes" id="UP001154282">
    <property type="component" value="Unassembled WGS sequence"/>
</dbReference>
<organism evidence="2 3">
    <name type="scientific">Linum tenue</name>
    <dbReference type="NCBI Taxonomy" id="586396"/>
    <lineage>
        <taxon>Eukaryota</taxon>
        <taxon>Viridiplantae</taxon>
        <taxon>Streptophyta</taxon>
        <taxon>Embryophyta</taxon>
        <taxon>Tracheophyta</taxon>
        <taxon>Spermatophyta</taxon>
        <taxon>Magnoliopsida</taxon>
        <taxon>eudicotyledons</taxon>
        <taxon>Gunneridae</taxon>
        <taxon>Pentapetalae</taxon>
        <taxon>rosids</taxon>
        <taxon>fabids</taxon>
        <taxon>Malpighiales</taxon>
        <taxon>Linaceae</taxon>
        <taxon>Linum</taxon>
    </lineage>
</organism>
<reference evidence="2" key="1">
    <citation type="submission" date="2022-08" db="EMBL/GenBank/DDBJ databases">
        <authorList>
            <person name="Gutierrez-Valencia J."/>
        </authorList>
    </citation>
    <scope>NUCLEOTIDE SEQUENCE</scope>
</reference>
<evidence type="ECO:0000313" key="3">
    <source>
        <dbReference type="Proteomes" id="UP001154282"/>
    </source>
</evidence>
<protein>
    <submittedName>
        <fullName evidence="2">Uncharacterized protein</fullName>
    </submittedName>
</protein>
<dbReference type="AlphaFoldDB" id="A0AAV0KX54"/>
<accession>A0AAV0KX54</accession>
<feature type="coiled-coil region" evidence="1">
    <location>
        <begin position="65"/>
        <end position="99"/>
    </location>
</feature>
<evidence type="ECO:0000313" key="2">
    <source>
        <dbReference type="EMBL" id="CAI0426830.1"/>
    </source>
</evidence>
<keyword evidence="3" id="KW-1185">Reference proteome</keyword>
<dbReference type="EMBL" id="CAMGYJ010000005">
    <property type="protein sequence ID" value="CAI0426830.1"/>
    <property type="molecule type" value="Genomic_DNA"/>
</dbReference>
<name>A0AAV0KX54_9ROSI</name>
<gene>
    <name evidence="2" type="ORF">LITE_LOCUS20956</name>
</gene>
<comment type="caution">
    <text evidence="2">The sequence shown here is derived from an EMBL/GenBank/DDBJ whole genome shotgun (WGS) entry which is preliminary data.</text>
</comment>
<evidence type="ECO:0000256" key="1">
    <source>
        <dbReference type="SAM" id="Coils"/>
    </source>
</evidence>
<proteinExistence type="predicted"/>